<evidence type="ECO:0000313" key="1">
    <source>
        <dbReference type="EMBL" id="AAZ25738.1"/>
    </source>
</evidence>
<name>Q484D8_COLP3</name>
<gene>
    <name evidence="1" type="ordered locus">CPS_1847</name>
</gene>
<dbReference type="RefSeq" id="WP_011042671.1">
    <property type="nucleotide sequence ID" value="NC_003910.7"/>
</dbReference>
<dbReference type="GO" id="GO:0016787">
    <property type="term" value="F:hydrolase activity"/>
    <property type="evidence" value="ECO:0007669"/>
    <property type="project" value="InterPro"/>
</dbReference>
<protein>
    <recommendedName>
        <fullName evidence="3">Alpha/beta hydrolase</fullName>
    </recommendedName>
</protein>
<dbReference type="EMBL" id="CP000083">
    <property type="protein sequence ID" value="AAZ25738.1"/>
    <property type="molecule type" value="Genomic_DNA"/>
</dbReference>
<proteinExistence type="predicted"/>
<dbReference type="InterPro" id="IPR010662">
    <property type="entry name" value="RBBP9/YdeN"/>
</dbReference>
<dbReference type="HOGENOM" id="CLU_088863_2_2_6"/>
<evidence type="ECO:0000313" key="2">
    <source>
        <dbReference type="Proteomes" id="UP000000547"/>
    </source>
</evidence>
<sequence>MFSTVFVAGYGNSTEGHWQNSWCKITKNSYWVEQEDWNNPNCVDWIESLNALVQSIDGPILLVSHSLGGSTIVEWSKKYSANIIGAFMVAVPDVQCEHFPKEISGYQLPPLEKLPFPSMLLASTNDPYSTLDRSKYFVDIWGSDLTIVGDLKHVNADSNIGEWSYGLNLLNKFITSIDSKID</sequence>
<dbReference type="Proteomes" id="UP000000547">
    <property type="component" value="Chromosome"/>
</dbReference>
<reference evidence="1" key="1">
    <citation type="journal article" date="2005" name="Proc. Natl. Acad. Sci. U.S.A.">
        <title>The psychrophilic lifestyle as revealed by the genome sequence of Colwellia psychrerythraea 34H through genomic and proteomic analyses.</title>
        <authorList>
            <person name="Methe B.A."/>
            <person name="Nelson K.E."/>
            <person name="Deming J.W."/>
            <person name="Momen B."/>
            <person name="Melamud E."/>
            <person name="Zhang X."/>
            <person name="Moult J."/>
            <person name="Madupu R."/>
            <person name="Nelson W.C."/>
            <person name="Dodson R.J."/>
            <person name="Brinkac L.M."/>
            <person name="Daugherty S.C."/>
            <person name="Durkin A.S."/>
            <person name="DeBoy R.T."/>
            <person name="Kolonay J.F."/>
            <person name="Sullivan S.A."/>
            <person name="Zhou L."/>
            <person name="Davidsen T.M."/>
            <person name="Wu M."/>
            <person name="Huston A.L."/>
            <person name="Lewis M."/>
            <person name="Weaver B."/>
            <person name="Weidman J.F."/>
            <person name="Khouri H."/>
            <person name="Utterback T.R."/>
            <person name="Feldblyum T.V."/>
            <person name="Fraser C.M."/>
        </authorList>
    </citation>
    <scope>NUCLEOTIDE SEQUENCE [LARGE SCALE GENOMIC DNA]</scope>
    <source>
        <strain evidence="1">34H</strain>
    </source>
</reference>
<dbReference type="KEGG" id="cps:CPS_1847"/>
<dbReference type="ESTHER" id="colp3-q484d8">
    <property type="family name" value="Hydrolase_RBBP9_YdeN"/>
</dbReference>
<dbReference type="AlphaFoldDB" id="Q484D8"/>
<dbReference type="Gene3D" id="3.40.50.1820">
    <property type="entry name" value="alpha/beta hydrolase"/>
    <property type="match status" value="1"/>
</dbReference>
<organism evidence="1 2">
    <name type="scientific">Colwellia psychrerythraea (strain 34H / ATCC BAA-681)</name>
    <name type="common">Vibrio psychroerythus</name>
    <dbReference type="NCBI Taxonomy" id="167879"/>
    <lineage>
        <taxon>Bacteria</taxon>
        <taxon>Pseudomonadati</taxon>
        <taxon>Pseudomonadota</taxon>
        <taxon>Gammaproteobacteria</taxon>
        <taxon>Alteromonadales</taxon>
        <taxon>Colwelliaceae</taxon>
        <taxon>Colwellia</taxon>
    </lineage>
</organism>
<dbReference type="Pfam" id="PF06821">
    <property type="entry name" value="Ser_hydrolase"/>
    <property type="match status" value="1"/>
</dbReference>
<accession>Q484D8</accession>
<dbReference type="InterPro" id="IPR029058">
    <property type="entry name" value="AB_hydrolase_fold"/>
</dbReference>
<dbReference type="SUPFAM" id="SSF53474">
    <property type="entry name" value="alpha/beta-Hydrolases"/>
    <property type="match status" value="1"/>
</dbReference>
<evidence type="ECO:0008006" key="3">
    <source>
        <dbReference type="Google" id="ProtNLM"/>
    </source>
</evidence>